<evidence type="ECO:0000313" key="5">
    <source>
        <dbReference type="Proteomes" id="UP001500642"/>
    </source>
</evidence>
<comment type="caution">
    <text evidence="4">The sequence shown here is derived from an EMBL/GenBank/DDBJ whole genome shotgun (WGS) entry which is preliminary data.</text>
</comment>
<dbReference type="Pfam" id="PF07859">
    <property type="entry name" value="Abhydrolase_3"/>
    <property type="match status" value="1"/>
</dbReference>
<evidence type="ECO:0000256" key="1">
    <source>
        <dbReference type="ARBA" id="ARBA00022801"/>
    </source>
</evidence>
<keyword evidence="1" id="KW-0378">Hydrolase</keyword>
<dbReference type="InterPro" id="IPR029058">
    <property type="entry name" value="AB_hydrolase_fold"/>
</dbReference>
<dbReference type="InterPro" id="IPR013094">
    <property type="entry name" value="AB_hydrolase_3"/>
</dbReference>
<protein>
    <recommendedName>
        <fullName evidence="3">Alpha/beta hydrolase fold-3 domain-containing protein</fullName>
    </recommendedName>
</protein>
<feature type="compositionally biased region" description="Low complexity" evidence="2">
    <location>
        <begin position="76"/>
        <end position="94"/>
    </location>
</feature>
<dbReference type="EMBL" id="BAABGL010000002">
    <property type="protein sequence ID" value="GAA4383290.1"/>
    <property type="molecule type" value="Genomic_DNA"/>
</dbReference>
<dbReference type="InterPro" id="IPR050300">
    <property type="entry name" value="GDXG_lipolytic_enzyme"/>
</dbReference>
<reference evidence="5" key="1">
    <citation type="journal article" date="2019" name="Int. J. Syst. Evol. Microbiol.">
        <title>The Global Catalogue of Microorganisms (GCM) 10K type strain sequencing project: providing services to taxonomists for standard genome sequencing and annotation.</title>
        <authorList>
            <consortium name="The Broad Institute Genomics Platform"/>
            <consortium name="The Broad Institute Genome Sequencing Center for Infectious Disease"/>
            <person name="Wu L."/>
            <person name="Ma J."/>
        </authorList>
    </citation>
    <scope>NUCLEOTIDE SEQUENCE [LARGE SCALE GENOMIC DNA]</scope>
    <source>
        <strain evidence="5">JCM 17808</strain>
    </source>
</reference>
<dbReference type="Gene3D" id="3.40.50.1820">
    <property type="entry name" value="alpha/beta hydrolase"/>
    <property type="match status" value="1"/>
</dbReference>
<organism evidence="4 5">
    <name type="scientific">Brevibacterium pityocampae</name>
    <dbReference type="NCBI Taxonomy" id="506594"/>
    <lineage>
        <taxon>Bacteria</taxon>
        <taxon>Bacillati</taxon>
        <taxon>Actinomycetota</taxon>
        <taxon>Actinomycetes</taxon>
        <taxon>Micrococcales</taxon>
        <taxon>Brevibacteriaceae</taxon>
        <taxon>Brevibacterium</taxon>
    </lineage>
</organism>
<proteinExistence type="predicted"/>
<sequence length="366" mass="37816">MSRFTLSDEARAYLAENARRNPVPAPQLTLAEARAAAVDLAWRQSAPVPVAAVRDTFAVGPAGYVPLRIHDPGPAPAAGPQGAAGTSGTDAADPAPAPAESPLRPALLMLPGGGWVTGTAEIADVAARRLAVDAGAVVVTVTYAKAPEHPFPLPLLDCVAAFAWVVAHAAELGVDPARIGIIGDSAGGNLAAATALALRDAAEIPVPQHRAAAGADPAVPPVHRCTSTHRPAALVLLYPATDAACDTASYRDFATDHGLTADRMAYYWDCYTDAGSRFHPLASVGRAELHGLPPTIVVTAGCDVLRSEGEAFAAGLAASGTSCELWEYPRTVHGFFHSDGVLHDAAELLDRLGRRLPALLDDRASL</sequence>
<keyword evidence="5" id="KW-1185">Reference proteome</keyword>
<accession>A0ABP8J1H2</accession>
<feature type="domain" description="Alpha/beta hydrolase fold-3" evidence="3">
    <location>
        <begin position="109"/>
        <end position="336"/>
    </location>
</feature>
<evidence type="ECO:0000259" key="3">
    <source>
        <dbReference type="Pfam" id="PF07859"/>
    </source>
</evidence>
<dbReference type="PANTHER" id="PTHR48081:SF8">
    <property type="entry name" value="ALPHA_BETA HYDROLASE FOLD-3 DOMAIN-CONTAINING PROTEIN-RELATED"/>
    <property type="match status" value="1"/>
</dbReference>
<evidence type="ECO:0000313" key="4">
    <source>
        <dbReference type="EMBL" id="GAA4383290.1"/>
    </source>
</evidence>
<name>A0ABP8J1H2_9MICO</name>
<dbReference type="RefSeq" id="WP_295688515.1">
    <property type="nucleotide sequence ID" value="NZ_BAABGL010000002.1"/>
</dbReference>
<feature type="region of interest" description="Disordered" evidence="2">
    <location>
        <begin position="70"/>
        <end position="100"/>
    </location>
</feature>
<dbReference type="SUPFAM" id="SSF53474">
    <property type="entry name" value="alpha/beta-Hydrolases"/>
    <property type="match status" value="1"/>
</dbReference>
<dbReference type="Proteomes" id="UP001500642">
    <property type="component" value="Unassembled WGS sequence"/>
</dbReference>
<gene>
    <name evidence="4" type="ORF">GCM10023167_02690</name>
</gene>
<evidence type="ECO:0000256" key="2">
    <source>
        <dbReference type="SAM" id="MobiDB-lite"/>
    </source>
</evidence>
<dbReference type="PANTHER" id="PTHR48081">
    <property type="entry name" value="AB HYDROLASE SUPERFAMILY PROTEIN C4A8.06C"/>
    <property type="match status" value="1"/>
</dbReference>